<dbReference type="Pfam" id="PF00271">
    <property type="entry name" value="Helicase_C"/>
    <property type="match status" value="1"/>
</dbReference>
<dbReference type="Pfam" id="PF04313">
    <property type="entry name" value="HSDR_N"/>
    <property type="match status" value="1"/>
</dbReference>
<dbReference type="SMART" id="SM00487">
    <property type="entry name" value="DEXDc"/>
    <property type="match status" value="1"/>
</dbReference>
<dbReference type="InterPro" id="IPR007409">
    <property type="entry name" value="Restrct_endonuc_type1_HsdR_N"/>
</dbReference>
<dbReference type="Gene3D" id="3.40.50.300">
    <property type="entry name" value="P-loop containing nucleotide triphosphate hydrolases"/>
    <property type="match status" value="2"/>
</dbReference>
<gene>
    <name evidence="2" type="ORF">JQN84_10920</name>
</gene>
<dbReference type="CDD" id="cd18032">
    <property type="entry name" value="DEXHc_RE_I_III_res"/>
    <property type="match status" value="1"/>
</dbReference>
<evidence type="ECO:0000313" key="2">
    <source>
        <dbReference type="EMBL" id="MBM7083033.1"/>
    </source>
</evidence>
<dbReference type="InterPro" id="IPR050742">
    <property type="entry name" value="Helicase_Restrict-Modif_Enz"/>
</dbReference>
<dbReference type="SUPFAM" id="SSF52540">
    <property type="entry name" value="P-loop containing nucleoside triphosphate hydrolases"/>
    <property type="match status" value="2"/>
</dbReference>
<dbReference type="InterPro" id="IPR001650">
    <property type="entry name" value="Helicase_C-like"/>
</dbReference>
<organism evidence="2 3">
    <name type="scientific">Micromonospora humidisoli</name>
    <dbReference type="NCBI Taxonomy" id="2807622"/>
    <lineage>
        <taxon>Bacteria</taxon>
        <taxon>Bacillati</taxon>
        <taxon>Actinomycetota</taxon>
        <taxon>Actinomycetes</taxon>
        <taxon>Micromonosporales</taxon>
        <taxon>Micromonosporaceae</taxon>
        <taxon>Micromonospora</taxon>
    </lineage>
</organism>
<sequence>MSNFAFLRSEWPDLYDEALRAERLAVADPRGSCFYSRRTLELALGWLFDADATLRRPYRNDLSAKIHEPTLRNLVGTALQVKMNVIRKQGNRAVHEKTPVTDDESVPVLRELFHVTYWIARHYTRDQTQVPASALAFDPDLIPRPVPAEVRQQTRAELRALAERLTARDAASAADGERSATLDAELAELRAQIAAAKAANEARPDDHDYDEAQTRHLYIDVLLAEAGWRLDGPDDREFEVTGMPTGTGTGFVDYVLWGEDGKPLAVVEAKRAQQDAANGKQQAKLYADCLEQRYGRRPVIFYTNGYDTWLWDDTAYPPRPVQGFYTRDELALLIQRRTTRRPLAEVPVKPEIVERHYQHRAIRKIGEAFERDRQHQALVVMATGAGKTRTVIALVDVLMRAGWVKRVLFLADRTALVNQAVNAFRAHLPEVATVNLVTERDTEGRVYVSTYPTMMGLINDTAGAGRRFGPGHFDLVVIDEAHRSVYRKYRAIFSWFDSLLVGLTATPRSEIDRNTYRLFHLEDGVPTDHYDLDDAVREGFLVPPRAVSVPLKFQRDGIRYDDLTEAEKDEWDSLDWGDDGPPDSVDPDAVNKWLFNTDTVDKVLETLMTHGHHVAGGDRIGKTIIFAKNEAHAKFIEQRFDLAYPAHAGHRARVVTHKTVYAQSLIDAFSDQEREPHVAISVDMLDTGIDVPEVVNLVFFKIVRSRSKFLQMLGRGTRLCPDLYGPGQHKEDFLVFDFCQNFEYFNQNPEPAQAKPGEPLTTRLFKAQLDLIHRLDQRLPADAGPQPADDGTRSEAGLRWELARDLHARVANIHLDNFVVRPKRSLVERYLDFASWHRLTPEAVEEIGTNLAGLPTAVQDTDEAAKRFDLMVLRLQLGQFQVLPGYARLRGQVQEIASTLLEQTGIPAVGEQQHLLDEVAGDEWWQDVTLPMLELMRRRLRGLVRLISRARRAIVYTDFSDELGEISLVSLDDLRIGTNFERFRAKAQAYLRTHEDHPALQKLRRNEQLSPTDLDELERMLVASGGATEDIDRARRSSEGLGLFVRSLVGLDREAADEAFSEFLTGRTLTANQISFIGLIIAHLTRNGVMKPERLYESPFSDLAPDPESIFPSADLDRLVTILNSVRDTATPASEVTSGHQGFIPGELPAVGQGVRVREA</sequence>
<reference evidence="2 3" key="1">
    <citation type="submission" date="2021-02" db="EMBL/GenBank/DDBJ databases">
        <authorList>
            <person name="Lee D.-H."/>
        </authorList>
    </citation>
    <scope>NUCLEOTIDE SEQUENCE [LARGE SCALE GENOMIC DNA]</scope>
    <source>
        <strain evidence="2 3">MMS20-R2-29</strain>
    </source>
</reference>
<proteinExistence type="predicted"/>
<name>A0ABS2J912_9ACTN</name>
<protein>
    <submittedName>
        <fullName evidence="2">DEAD/DEAH box helicase family protein</fullName>
    </submittedName>
</protein>
<dbReference type="RefSeq" id="WP_204958284.1">
    <property type="nucleotide sequence ID" value="NZ_JAFEUO010000003.1"/>
</dbReference>
<dbReference type="Gene3D" id="3.90.1570.30">
    <property type="match status" value="1"/>
</dbReference>
<comment type="caution">
    <text evidence="2">The sequence shown here is derived from an EMBL/GenBank/DDBJ whole genome shotgun (WGS) entry which is preliminary data.</text>
</comment>
<keyword evidence="2" id="KW-0378">Hydrolase</keyword>
<dbReference type="Pfam" id="PF04851">
    <property type="entry name" value="ResIII"/>
    <property type="match status" value="1"/>
</dbReference>
<evidence type="ECO:0000259" key="1">
    <source>
        <dbReference type="PROSITE" id="PS51192"/>
    </source>
</evidence>
<keyword evidence="2" id="KW-0547">Nucleotide-binding</keyword>
<dbReference type="Pfam" id="PF08463">
    <property type="entry name" value="EcoEI_R_C"/>
    <property type="match status" value="1"/>
</dbReference>
<keyword evidence="2" id="KW-0347">Helicase</keyword>
<keyword evidence="2" id="KW-0067">ATP-binding</keyword>
<dbReference type="InterPro" id="IPR014001">
    <property type="entry name" value="Helicase_ATP-bd"/>
</dbReference>
<dbReference type="InterPro" id="IPR027417">
    <property type="entry name" value="P-loop_NTPase"/>
</dbReference>
<accession>A0ABS2J912</accession>
<dbReference type="EMBL" id="JAFEUO010000003">
    <property type="protein sequence ID" value="MBM7083033.1"/>
    <property type="molecule type" value="Genomic_DNA"/>
</dbReference>
<keyword evidence="3" id="KW-1185">Reference proteome</keyword>
<feature type="domain" description="Helicase ATP-binding" evidence="1">
    <location>
        <begin position="368"/>
        <end position="525"/>
    </location>
</feature>
<dbReference type="PANTHER" id="PTHR47396:SF1">
    <property type="entry name" value="ATP-DEPENDENT HELICASE IRC3-RELATED"/>
    <property type="match status" value="1"/>
</dbReference>
<dbReference type="PANTHER" id="PTHR47396">
    <property type="entry name" value="TYPE I RESTRICTION ENZYME ECOKI R PROTEIN"/>
    <property type="match status" value="1"/>
</dbReference>
<dbReference type="GO" id="GO:0004386">
    <property type="term" value="F:helicase activity"/>
    <property type="evidence" value="ECO:0007669"/>
    <property type="project" value="UniProtKB-KW"/>
</dbReference>
<dbReference type="PROSITE" id="PS51192">
    <property type="entry name" value="HELICASE_ATP_BIND_1"/>
    <property type="match status" value="1"/>
</dbReference>
<dbReference type="InterPro" id="IPR006935">
    <property type="entry name" value="Helicase/UvrB_N"/>
</dbReference>
<evidence type="ECO:0000313" key="3">
    <source>
        <dbReference type="Proteomes" id="UP000809587"/>
    </source>
</evidence>
<dbReference type="CDD" id="cd18799">
    <property type="entry name" value="SF2_C_EcoAI-like"/>
    <property type="match status" value="1"/>
</dbReference>
<dbReference type="InterPro" id="IPR013670">
    <property type="entry name" value="EcoEI_R_C_dom"/>
</dbReference>
<dbReference type="Pfam" id="PF13643">
    <property type="entry name" value="DUF4145"/>
    <property type="match status" value="1"/>
</dbReference>
<dbReference type="InterPro" id="IPR025285">
    <property type="entry name" value="DUF4145"/>
</dbReference>
<dbReference type="Proteomes" id="UP000809587">
    <property type="component" value="Unassembled WGS sequence"/>
</dbReference>